<dbReference type="Pfam" id="PF26527">
    <property type="entry name" value="DUF8176"/>
    <property type="match status" value="1"/>
</dbReference>
<evidence type="ECO:0000313" key="4">
    <source>
        <dbReference type="Proteomes" id="UP000470876"/>
    </source>
</evidence>
<dbReference type="InterPro" id="IPR058489">
    <property type="entry name" value="DUF8176"/>
</dbReference>
<evidence type="ECO:0000313" key="3">
    <source>
        <dbReference type="EMBL" id="NEW56144.1"/>
    </source>
</evidence>
<organism evidence="3 4">
    <name type="scientific">Nocardia cyriacigeorgica</name>
    <dbReference type="NCBI Taxonomy" id="135487"/>
    <lineage>
        <taxon>Bacteria</taxon>
        <taxon>Bacillati</taxon>
        <taxon>Actinomycetota</taxon>
        <taxon>Actinomycetes</taxon>
        <taxon>Mycobacteriales</taxon>
        <taxon>Nocardiaceae</taxon>
        <taxon>Nocardia</taxon>
    </lineage>
</organism>
<sequence length="219" mass="22929">MMSPNRSAPGRQQRPGEPRWPGMLPSQRGGPIRAPRTPRPPRIRRKRRRPNMRRPLLLGASVVLVSLTAAAVVLAYIAAAEDPRQSATAADPALGGGPGCAPTRTEQLVRGNGAGSVTSGPDVILAFQYAYYVTRSGAAARALTTAQASVSSQTVIEAGIASVPAGTRHCVLITALSVDRFDVVVTEMRPGTTARTYRQFVTVTAGPEGVEITAIGPPG</sequence>
<accession>A0ABX0CR88</accession>
<feature type="compositionally biased region" description="Basic residues" evidence="1">
    <location>
        <begin position="39"/>
        <end position="52"/>
    </location>
</feature>
<gene>
    <name evidence="3" type="ORF">GV794_10835</name>
</gene>
<name>A0ABX0CR88_9NOCA</name>
<comment type="caution">
    <text evidence="3">The sequence shown here is derived from an EMBL/GenBank/DDBJ whole genome shotgun (WGS) entry which is preliminary data.</text>
</comment>
<dbReference type="Proteomes" id="UP000470876">
    <property type="component" value="Unassembled WGS sequence"/>
</dbReference>
<keyword evidence="4" id="KW-1185">Reference proteome</keyword>
<evidence type="ECO:0000256" key="1">
    <source>
        <dbReference type="SAM" id="MobiDB-lite"/>
    </source>
</evidence>
<proteinExistence type="predicted"/>
<feature type="region of interest" description="Disordered" evidence="1">
    <location>
        <begin position="1"/>
        <end position="52"/>
    </location>
</feature>
<reference evidence="3 4" key="1">
    <citation type="submission" date="2020-01" db="EMBL/GenBank/DDBJ databases">
        <title>Genetics and antimicrobial susceptibilities of Nocardia species isolated from the soil; a comparison with species isolated from humans.</title>
        <authorList>
            <person name="Carrasco G."/>
            <person name="Monzon S."/>
            <person name="Sansegundo M."/>
            <person name="Garcia E."/>
            <person name="Garrido N."/>
            <person name="Medina M.J."/>
            <person name="Villalon P."/>
            <person name="Ramirez-Arocha A.C."/>
            <person name="Jimenez P."/>
            <person name="Cuesta I."/>
            <person name="Valdezate S."/>
        </authorList>
    </citation>
    <scope>NUCLEOTIDE SEQUENCE [LARGE SCALE GENOMIC DNA]</scope>
    <source>
        <strain evidence="3 4">CNM20110649</strain>
    </source>
</reference>
<dbReference type="EMBL" id="JAAGUX010000014">
    <property type="protein sequence ID" value="NEW56144.1"/>
    <property type="molecule type" value="Genomic_DNA"/>
</dbReference>
<feature type="domain" description="DUF8176" evidence="2">
    <location>
        <begin position="98"/>
        <end position="215"/>
    </location>
</feature>
<evidence type="ECO:0000259" key="2">
    <source>
        <dbReference type="Pfam" id="PF26527"/>
    </source>
</evidence>
<protein>
    <recommendedName>
        <fullName evidence="2">DUF8176 domain-containing protein</fullName>
    </recommendedName>
</protein>